<keyword evidence="4" id="KW-0472">Membrane</keyword>
<dbReference type="GO" id="GO:0006508">
    <property type="term" value="P:proteolysis"/>
    <property type="evidence" value="ECO:0007669"/>
    <property type="project" value="UniProtKB-KW"/>
</dbReference>
<gene>
    <name evidence="5" type="ORF">ACFOW1_03880</name>
</gene>
<dbReference type="SUPFAM" id="SSF50494">
    <property type="entry name" value="Trypsin-like serine proteases"/>
    <property type="match status" value="1"/>
</dbReference>
<accession>A0ABV8PUW1</accession>
<protein>
    <submittedName>
        <fullName evidence="5">S1C family serine protease</fullName>
        <ecNumber evidence="5">3.4.21.-</ecNumber>
    </submittedName>
</protein>
<evidence type="ECO:0000256" key="2">
    <source>
        <dbReference type="ARBA" id="ARBA00022670"/>
    </source>
</evidence>
<evidence type="ECO:0000256" key="4">
    <source>
        <dbReference type="SAM" id="Phobius"/>
    </source>
</evidence>
<comment type="caution">
    <text evidence="5">The sequence shown here is derived from an EMBL/GenBank/DDBJ whole genome shotgun (WGS) entry which is preliminary data.</text>
</comment>
<evidence type="ECO:0000313" key="6">
    <source>
        <dbReference type="Proteomes" id="UP001595906"/>
    </source>
</evidence>
<dbReference type="Proteomes" id="UP001595906">
    <property type="component" value="Unassembled WGS sequence"/>
</dbReference>
<dbReference type="InterPro" id="IPR051201">
    <property type="entry name" value="Chloro_Bact_Ser_Proteases"/>
</dbReference>
<keyword evidence="6" id="KW-1185">Reference proteome</keyword>
<dbReference type="InterPro" id="IPR001940">
    <property type="entry name" value="Peptidase_S1C"/>
</dbReference>
<dbReference type="GO" id="GO:0008233">
    <property type="term" value="F:peptidase activity"/>
    <property type="evidence" value="ECO:0007669"/>
    <property type="project" value="UniProtKB-KW"/>
</dbReference>
<keyword evidence="4" id="KW-1133">Transmembrane helix</keyword>
<reference evidence="6" key="1">
    <citation type="journal article" date="2019" name="Int. J. Syst. Evol. Microbiol.">
        <title>The Global Catalogue of Microorganisms (GCM) 10K type strain sequencing project: providing services to taxonomists for standard genome sequencing and annotation.</title>
        <authorList>
            <consortium name="The Broad Institute Genomics Platform"/>
            <consortium name="The Broad Institute Genome Sequencing Center for Infectious Disease"/>
            <person name="Wu L."/>
            <person name="Ma J."/>
        </authorList>
    </citation>
    <scope>NUCLEOTIDE SEQUENCE [LARGE SCALE GENOMIC DNA]</scope>
    <source>
        <strain evidence="6">CECT 8010</strain>
    </source>
</reference>
<feature type="transmembrane region" description="Helical" evidence="4">
    <location>
        <begin position="103"/>
        <end position="124"/>
    </location>
</feature>
<organism evidence="5 6">
    <name type="scientific">Parasediminibacterium paludis</name>
    <dbReference type="NCBI Taxonomy" id="908966"/>
    <lineage>
        <taxon>Bacteria</taxon>
        <taxon>Pseudomonadati</taxon>
        <taxon>Bacteroidota</taxon>
        <taxon>Chitinophagia</taxon>
        <taxon>Chitinophagales</taxon>
        <taxon>Chitinophagaceae</taxon>
        <taxon>Parasediminibacterium</taxon>
    </lineage>
</organism>
<dbReference type="Pfam" id="PF13365">
    <property type="entry name" value="Trypsin_2"/>
    <property type="match status" value="1"/>
</dbReference>
<dbReference type="RefSeq" id="WP_379012402.1">
    <property type="nucleotide sequence ID" value="NZ_JBHSDC010000003.1"/>
</dbReference>
<comment type="similarity">
    <text evidence="1">Belongs to the peptidase S1C family.</text>
</comment>
<name>A0ABV8PUW1_9BACT</name>
<dbReference type="EC" id="3.4.21.-" evidence="5"/>
<dbReference type="EMBL" id="JBHSDC010000003">
    <property type="protein sequence ID" value="MFC4231015.1"/>
    <property type="molecule type" value="Genomic_DNA"/>
</dbReference>
<sequence>MNIHNEDILMLQTIERYLDGSMLPDEQAYFEQLRKNTPEIDQMVVEHSMFLGQMDEYVFQRNFKHSLHSVHTKLLATGEISEGGIVTTKGKVVQLYHRYKKDLLVAASVGGAIAILVSCIALYLSPTVNGSQLELLGSKMAKMERNVMVQGIILDNVKDKLPENVSVISGGTGFLIDPKGYIATNAHVLKGSDAIVVNSNGDEFKASIIHVDKQSDFALLKIEDDDFKPLKSLPYAIGKASADLGEEIFTLGYPRDDNSITYTQGYLSALRGFKGDTTSYQIQMNSNPGNSGGPVLNKNGEVIGILSSRQAQADGVTFAIKSKNIYQLIDEFKKTDTSAAKIKIPSNSNIRGKDRETQVKKIQECVFSIKAYNKAR</sequence>
<evidence type="ECO:0000313" key="5">
    <source>
        <dbReference type="EMBL" id="MFC4231015.1"/>
    </source>
</evidence>
<dbReference type="PANTHER" id="PTHR43343:SF3">
    <property type="entry name" value="PROTEASE DO-LIKE 8, CHLOROPLASTIC"/>
    <property type="match status" value="1"/>
</dbReference>
<evidence type="ECO:0000256" key="1">
    <source>
        <dbReference type="ARBA" id="ARBA00010541"/>
    </source>
</evidence>
<dbReference type="InterPro" id="IPR043504">
    <property type="entry name" value="Peptidase_S1_PA_chymotrypsin"/>
</dbReference>
<dbReference type="PANTHER" id="PTHR43343">
    <property type="entry name" value="PEPTIDASE S12"/>
    <property type="match status" value="1"/>
</dbReference>
<keyword evidence="2 5" id="KW-0645">Protease</keyword>
<keyword evidence="3 5" id="KW-0378">Hydrolase</keyword>
<proteinExistence type="inferred from homology"/>
<keyword evidence="4" id="KW-0812">Transmembrane</keyword>
<dbReference type="InterPro" id="IPR009003">
    <property type="entry name" value="Peptidase_S1_PA"/>
</dbReference>
<evidence type="ECO:0000256" key="3">
    <source>
        <dbReference type="ARBA" id="ARBA00022801"/>
    </source>
</evidence>
<dbReference type="Gene3D" id="2.40.10.10">
    <property type="entry name" value="Trypsin-like serine proteases"/>
    <property type="match status" value="2"/>
</dbReference>
<dbReference type="PRINTS" id="PR00834">
    <property type="entry name" value="PROTEASES2C"/>
</dbReference>